<feature type="region of interest" description="Disordered" evidence="1">
    <location>
        <begin position="1"/>
        <end position="44"/>
    </location>
</feature>
<keyword evidence="2" id="KW-0812">Transmembrane</keyword>
<accession>A0A397W2G0</accession>
<feature type="compositionally biased region" description="Low complexity" evidence="1">
    <location>
        <begin position="9"/>
        <end position="44"/>
    </location>
</feature>
<protein>
    <submittedName>
        <fullName evidence="3">Uncharacterized protein</fullName>
    </submittedName>
</protein>
<dbReference type="EMBL" id="QKWP01000072">
    <property type="protein sequence ID" value="RIB28232.1"/>
    <property type="molecule type" value="Genomic_DNA"/>
</dbReference>
<proteinExistence type="predicted"/>
<keyword evidence="2" id="KW-1133">Transmembrane helix</keyword>
<organism evidence="3 4">
    <name type="scientific">Gigaspora rosea</name>
    <dbReference type="NCBI Taxonomy" id="44941"/>
    <lineage>
        <taxon>Eukaryota</taxon>
        <taxon>Fungi</taxon>
        <taxon>Fungi incertae sedis</taxon>
        <taxon>Mucoromycota</taxon>
        <taxon>Glomeromycotina</taxon>
        <taxon>Glomeromycetes</taxon>
        <taxon>Diversisporales</taxon>
        <taxon>Gigasporaceae</taxon>
        <taxon>Gigaspora</taxon>
    </lineage>
</organism>
<keyword evidence="4" id="KW-1185">Reference proteome</keyword>
<keyword evidence="2" id="KW-0472">Membrane</keyword>
<evidence type="ECO:0000256" key="2">
    <source>
        <dbReference type="SAM" id="Phobius"/>
    </source>
</evidence>
<dbReference type="AlphaFoldDB" id="A0A397W2G0"/>
<evidence type="ECO:0000313" key="3">
    <source>
        <dbReference type="EMBL" id="RIB28232.1"/>
    </source>
</evidence>
<sequence>MPANSSIQSSTSSTPLTLSTLTTPSTPSTLSTLTTPSTPSTPSTICHSLSTDSINVLQRENEGTISLLGSLSSFKVLFNKIDESKQDIKNFTVLFKRSQSKFEDKGNSQGIAANNQEAFCLLSNISNMISIQLIIPKITEKISTKHKYQYEYKIDLTKIIKQLIQSNEENGKSRKCLLCSNIIKHLELLVFVILVLFYFFHGLMALNWKVNRINIGNDELDGVNRVFYGLPLKKYEESSKQIEETIQIQTTSY</sequence>
<feature type="transmembrane region" description="Helical" evidence="2">
    <location>
        <begin position="188"/>
        <end position="206"/>
    </location>
</feature>
<dbReference type="Proteomes" id="UP000266673">
    <property type="component" value="Unassembled WGS sequence"/>
</dbReference>
<gene>
    <name evidence="3" type="ORF">C2G38_2158419</name>
</gene>
<name>A0A397W2G0_9GLOM</name>
<comment type="caution">
    <text evidence="3">The sequence shown here is derived from an EMBL/GenBank/DDBJ whole genome shotgun (WGS) entry which is preliminary data.</text>
</comment>
<evidence type="ECO:0000313" key="4">
    <source>
        <dbReference type="Proteomes" id="UP000266673"/>
    </source>
</evidence>
<reference evidence="3 4" key="1">
    <citation type="submission" date="2018-06" db="EMBL/GenBank/DDBJ databases">
        <title>Comparative genomics reveals the genomic features of Rhizophagus irregularis, R. cerebriforme, R. diaphanum and Gigaspora rosea, and their symbiotic lifestyle signature.</title>
        <authorList>
            <person name="Morin E."/>
            <person name="San Clemente H."/>
            <person name="Chen E.C.H."/>
            <person name="De La Providencia I."/>
            <person name="Hainaut M."/>
            <person name="Kuo A."/>
            <person name="Kohler A."/>
            <person name="Murat C."/>
            <person name="Tang N."/>
            <person name="Roy S."/>
            <person name="Loubradou J."/>
            <person name="Henrissat B."/>
            <person name="Grigoriev I.V."/>
            <person name="Corradi N."/>
            <person name="Roux C."/>
            <person name="Martin F.M."/>
        </authorList>
    </citation>
    <scope>NUCLEOTIDE SEQUENCE [LARGE SCALE GENOMIC DNA]</scope>
    <source>
        <strain evidence="3 4">DAOM 194757</strain>
    </source>
</reference>
<evidence type="ECO:0000256" key="1">
    <source>
        <dbReference type="SAM" id="MobiDB-lite"/>
    </source>
</evidence>